<dbReference type="Proteomes" id="UP001143543">
    <property type="component" value="Unassembled WGS sequence"/>
</dbReference>
<accession>A0ABQ5MEY3</accession>
<name>A0ABQ5MEY3_9FLAO</name>
<evidence type="ECO:0000313" key="2">
    <source>
        <dbReference type="EMBL" id="GLB47917.1"/>
    </source>
</evidence>
<keyword evidence="3" id="KW-1185">Reference proteome</keyword>
<dbReference type="EMBL" id="BRVO01000001">
    <property type="protein sequence ID" value="GLB47917.1"/>
    <property type="molecule type" value="Genomic_DNA"/>
</dbReference>
<gene>
    <name evidence="2" type="ORF">Y10_02850</name>
</gene>
<reference evidence="2" key="1">
    <citation type="submission" date="2022-07" db="EMBL/GenBank/DDBJ databases">
        <title>Taxonomy of Novel Oxalotrophic and Methylotrophic Bacteria.</title>
        <authorList>
            <person name="Sahin N."/>
            <person name="Tani A."/>
        </authorList>
    </citation>
    <scope>NUCLEOTIDE SEQUENCE</scope>
    <source>
        <strain evidence="2">Y10</strain>
    </source>
</reference>
<feature type="signal peptide" evidence="1">
    <location>
        <begin position="1"/>
        <end position="20"/>
    </location>
</feature>
<evidence type="ECO:0000313" key="3">
    <source>
        <dbReference type="Proteomes" id="UP001143543"/>
    </source>
</evidence>
<evidence type="ECO:0000256" key="1">
    <source>
        <dbReference type="SAM" id="SignalP"/>
    </source>
</evidence>
<keyword evidence="1" id="KW-0732">Signal</keyword>
<protein>
    <recommendedName>
        <fullName evidence="4">DUF4468 domain-containing protein</fullName>
    </recommendedName>
</protein>
<evidence type="ECO:0008006" key="4">
    <source>
        <dbReference type="Google" id="ProtNLM"/>
    </source>
</evidence>
<comment type="caution">
    <text evidence="2">The sequence shown here is derived from an EMBL/GenBank/DDBJ whole genome shotgun (WGS) entry which is preliminary data.</text>
</comment>
<dbReference type="RefSeq" id="WP_281763580.1">
    <property type="nucleotide sequence ID" value="NZ_BRVO01000001.1"/>
</dbReference>
<organism evidence="2 3">
    <name type="scientific">Neptunitalea lumnitzerae</name>
    <dbReference type="NCBI Taxonomy" id="2965509"/>
    <lineage>
        <taxon>Bacteria</taxon>
        <taxon>Pseudomonadati</taxon>
        <taxon>Bacteroidota</taxon>
        <taxon>Flavobacteriia</taxon>
        <taxon>Flavobacteriales</taxon>
        <taxon>Flavobacteriaceae</taxon>
        <taxon>Neptunitalea</taxon>
    </lineage>
</organism>
<sequence length="211" mass="24474">MKTKLLFWGFCFIAHSILYAQYPGTNTKASFIATEKKAAKTDSLISVLKDTITTWEKEGKFHTSETDYSKVMVDLDSLSATEKKVLKDNLPNITTGEGRFKYTAYTNSKTNSLIKVVYTSTMKYKYDPKFKGEGNTEKMDITFYYEDLKPYFATVSESHFTHSKMLSQTQYTLQLGELTQKDIYHSYQFQHLLQKEIMALNNQILKAYKKR</sequence>
<feature type="chain" id="PRO_5047008196" description="DUF4468 domain-containing protein" evidence="1">
    <location>
        <begin position="21"/>
        <end position="211"/>
    </location>
</feature>
<proteinExistence type="predicted"/>